<sequence length="187" mass="20820">MIINTCMGLSEAISITQKEARHKEAATSFIEKLFMNLPSDAQFALQESEDGNLELYIENPGVYFTALGREQKAALLRLEVVNNSDNTSRLIAHFETAPASSDSDDVTFSSHELINTLGELYWQVYSPTEQDWVNEWQTGRPTIVRLNNDVDGNDTTAPLSATFWAPPRPDPSRISGGNQNGGRSNRR</sequence>
<dbReference type="EMBL" id="FQYR01000003">
    <property type="protein sequence ID" value="SHJ16000.1"/>
    <property type="molecule type" value="Genomic_DNA"/>
</dbReference>
<feature type="compositionally biased region" description="Low complexity" evidence="1">
    <location>
        <begin position="172"/>
        <end position="187"/>
    </location>
</feature>
<protein>
    <submittedName>
        <fullName evidence="2">Uncharacterized protein</fullName>
    </submittedName>
</protein>
<dbReference type="InParanoid" id="A0A1M6H1A0"/>
<evidence type="ECO:0000256" key="1">
    <source>
        <dbReference type="SAM" id="MobiDB-lite"/>
    </source>
</evidence>
<accession>A0A1M6H1A0</accession>
<dbReference type="Proteomes" id="UP000184510">
    <property type="component" value="Unassembled WGS sequence"/>
</dbReference>
<dbReference type="AlphaFoldDB" id="A0A1M6H1A0"/>
<evidence type="ECO:0000313" key="3">
    <source>
        <dbReference type="Proteomes" id="UP000184510"/>
    </source>
</evidence>
<proteinExistence type="predicted"/>
<gene>
    <name evidence="2" type="ORF">SAMN02745181_1334</name>
</gene>
<dbReference type="STRING" id="1123071.SAMN02745181_1334"/>
<evidence type="ECO:0000313" key="2">
    <source>
        <dbReference type="EMBL" id="SHJ16000.1"/>
    </source>
</evidence>
<name>A0A1M6H1A0_9BACT</name>
<reference evidence="2 3" key="1">
    <citation type="submission" date="2016-11" db="EMBL/GenBank/DDBJ databases">
        <authorList>
            <person name="Jaros S."/>
            <person name="Januszkiewicz K."/>
            <person name="Wedrychowicz H."/>
        </authorList>
    </citation>
    <scope>NUCLEOTIDE SEQUENCE [LARGE SCALE GENOMIC DNA]</scope>
    <source>
        <strain evidence="2 3">DSM 18772</strain>
    </source>
</reference>
<organism evidence="2 3">
    <name type="scientific">Rubritalea squalenifaciens DSM 18772</name>
    <dbReference type="NCBI Taxonomy" id="1123071"/>
    <lineage>
        <taxon>Bacteria</taxon>
        <taxon>Pseudomonadati</taxon>
        <taxon>Verrucomicrobiota</taxon>
        <taxon>Verrucomicrobiia</taxon>
        <taxon>Verrucomicrobiales</taxon>
        <taxon>Rubritaleaceae</taxon>
        <taxon>Rubritalea</taxon>
    </lineage>
</organism>
<feature type="region of interest" description="Disordered" evidence="1">
    <location>
        <begin position="157"/>
        <end position="187"/>
    </location>
</feature>
<dbReference type="RefSeq" id="WP_234991691.1">
    <property type="nucleotide sequence ID" value="NZ_FQYR01000003.1"/>
</dbReference>
<keyword evidence="3" id="KW-1185">Reference proteome</keyword>